<dbReference type="PANTHER" id="PTHR31942:SF121">
    <property type="entry name" value="MLO-LIKE PROTEIN"/>
    <property type="match status" value="1"/>
</dbReference>
<evidence type="ECO:0000256" key="6">
    <source>
        <dbReference type="ARBA" id="ARBA00023136"/>
    </source>
</evidence>
<dbReference type="Proteomes" id="UP000265566">
    <property type="component" value="Chromosome 8"/>
</dbReference>
<accession>G7ZWP9</accession>
<dbReference type="HOGENOM" id="CLU_024720_3_0_1"/>
<feature type="transmembrane region" description="Helical" evidence="10">
    <location>
        <begin position="379"/>
        <end position="402"/>
    </location>
</feature>
<keyword evidence="3 8" id="KW-0812">Transmembrane</keyword>
<reference evidence="11 14" key="1">
    <citation type="journal article" date="2011" name="Nature">
        <title>The Medicago genome provides insight into the evolution of rhizobial symbioses.</title>
        <authorList>
            <person name="Young N.D."/>
            <person name="Debelle F."/>
            <person name="Oldroyd G.E."/>
            <person name="Geurts R."/>
            <person name="Cannon S.B."/>
            <person name="Udvardi M.K."/>
            <person name="Benedito V.A."/>
            <person name="Mayer K.F."/>
            <person name="Gouzy J."/>
            <person name="Schoof H."/>
            <person name="Van de Peer Y."/>
            <person name="Proost S."/>
            <person name="Cook D.R."/>
            <person name="Meyers B.C."/>
            <person name="Spannagl M."/>
            <person name="Cheung F."/>
            <person name="De Mita S."/>
            <person name="Krishnakumar V."/>
            <person name="Gundlach H."/>
            <person name="Zhou S."/>
            <person name="Mudge J."/>
            <person name="Bharti A.K."/>
            <person name="Murray J.D."/>
            <person name="Naoumkina M.A."/>
            <person name="Rosen B."/>
            <person name="Silverstein K.A."/>
            <person name="Tang H."/>
            <person name="Rombauts S."/>
            <person name="Zhao P.X."/>
            <person name="Zhou P."/>
            <person name="Barbe V."/>
            <person name="Bardou P."/>
            <person name="Bechner M."/>
            <person name="Bellec A."/>
            <person name="Berger A."/>
            <person name="Berges H."/>
            <person name="Bidwell S."/>
            <person name="Bisseling T."/>
            <person name="Choisne N."/>
            <person name="Couloux A."/>
            <person name="Denny R."/>
            <person name="Deshpande S."/>
            <person name="Dai X."/>
            <person name="Doyle J.J."/>
            <person name="Dudez A.M."/>
            <person name="Farmer A.D."/>
            <person name="Fouteau S."/>
            <person name="Franken C."/>
            <person name="Gibelin C."/>
            <person name="Gish J."/>
            <person name="Goldstein S."/>
            <person name="Gonzalez A.J."/>
            <person name="Green P.J."/>
            <person name="Hallab A."/>
            <person name="Hartog M."/>
            <person name="Hua A."/>
            <person name="Humphray S.J."/>
            <person name="Jeong D.H."/>
            <person name="Jing Y."/>
            <person name="Jocker A."/>
            <person name="Kenton S.M."/>
            <person name="Kim D.J."/>
            <person name="Klee K."/>
            <person name="Lai H."/>
            <person name="Lang C."/>
            <person name="Lin S."/>
            <person name="Macmil S.L."/>
            <person name="Magdelenat G."/>
            <person name="Matthews L."/>
            <person name="McCorrison J."/>
            <person name="Monaghan E.L."/>
            <person name="Mun J.H."/>
            <person name="Najar F.Z."/>
            <person name="Nicholson C."/>
            <person name="Noirot C."/>
            <person name="O'Bleness M."/>
            <person name="Paule C.R."/>
            <person name="Poulain J."/>
            <person name="Prion F."/>
            <person name="Qin B."/>
            <person name="Qu C."/>
            <person name="Retzel E.F."/>
            <person name="Riddle C."/>
            <person name="Sallet E."/>
            <person name="Samain S."/>
            <person name="Samson N."/>
            <person name="Sanders I."/>
            <person name="Saurat O."/>
            <person name="Scarpelli C."/>
            <person name="Schiex T."/>
            <person name="Segurens B."/>
            <person name="Severin A.J."/>
            <person name="Sherrier D.J."/>
            <person name="Shi R."/>
            <person name="Sims S."/>
            <person name="Singer S.R."/>
            <person name="Sinharoy S."/>
            <person name="Sterck L."/>
            <person name="Viollet A."/>
            <person name="Wang B.B."/>
            <person name="Wang K."/>
            <person name="Wang M."/>
            <person name="Wang X."/>
            <person name="Warfsmann J."/>
            <person name="Weissenbach J."/>
            <person name="White D.D."/>
            <person name="White J.D."/>
            <person name="Wiley G.B."/>
            <person name="Wincker P."/>
            <person name="Xing Y."/>
            <person name="Yang L."/>
            <person name="Yao Z."/>
            <person name="Ying F."/>
            <person name="Zhai J."/>
            <person name="Zhou L."/>
            <person name="Zuber A."/>
            <person name="Denarie J."/>
            <person name="Dixon R.A."/>
            <person name="May G.D."/>
            <person name="Schwartz D.C."/>
            <person name="Rogers J."/>
            <person name="Quetier F."/>
            <person name="Town C.D."/>
            <person name="Roe B.A."/>
        </authorList>
    </citation>
    <scope>NUCLEOTIDE SEQUENCE [LARGE SCALE GENOMIC DNA]</scope>
    <source>
        <strain evidence="11">A17</strain>
        <strain evidence="13 14">cv. Jemalong A17</strain>
    </source>
</reference>
<keyword evidence="14" id="KW-1185">Reference proteome</keyword>
<dbReference type="STRING" id="3880.G7ZWP9"/>
<evidence type="ECO:0000313" key="13">
    <source>
        <dbReference type="EnsemblPlants" id="KEH18068"/>
    </source>
</evidence>
<feature type="transmembrane region" description="Helical" evidence="10">
    <location>
        <begin position="168"/>
        <end position="192"/>
    </location>
</feature>
<reference evidence="12" key="5">
    <citation type="journal article" date="2018" name="Nat. Plants">
        <title>Whole-genome landscape of Medicago truncatula symbiotic genes.</title>
        <authorList>
            <person name="Pecrix Y."/>
            <person name="Gamas P."/>
            <person name="Carrere S."/>
        </authorList>
    </citation>
    <scope>NUCLEOTIDE SEQUENCE</scope>
    <source>
        <tissue evidence="12">Leaves</tissue>
    </source>
</reference>
<feature type="transmembrane region" description="Helical" evidence="10">
    <location>
        <begin position="20"/>
        <end position="44"/>
    </location>
</feature>
<dbReference type="OrthoDB" id="1388414at2759"/>
<comment type="domain">
    <text evidence="8">The C-terminus contains a calmodulin-binding domain, which binds calmodulin in a calcium-dependent fashion.</text>
</comment>
<comment type="function">
    <text evidence="8">May be involved in modulation of pathogen defense and leaf cell death.</text>
</comment>
<dbReference type="InterPro" id="IPR004326">
    <property type="entry name" value="Mlo"/>
</dbReference>
<reference evidence="11 14" key="2">
    <citation type="journal article" date="2014" name="BMC Genomics">
        <title>An improved genome release (version Mt4.0) for the model legume Medicago truncatula.</title>
        <authorList>
            <person name="Tang H."/>
            <person name="Krishnakumar V."/>
            <person name="Bidwell S."/>
            <person name="Rosen B."/>
            <person name="Chan A."/>
            <person name="Zhou S."/>
            <person name="Gentzbittel L."/>
            <person name="Childs K.L."/>
            <person name="Yandell M."/>
            <person name="Gundlach H."/>
            <person name="Mayer K.F."/>
            <person name="Schwartz D.C."/>
            <person name="Town C.D."/>
        </authorList>
    </citation>
    <scope>GENOME REANNOTATION</scope>
    <source>
        <strain evidence="11">A17</strain>
        <strain evidence="13 14">cv. Jemalong A17</strain>
    </source>
</reference>
<feature type="transmembrane region" description="Helical" evidence="10">
    <location>
        <begin position="298"/>
        <end position="317"/>
    </location>
</feature>
<proteinExistence type="inferred from homology"/>
<dbReference type="GO" id="GO:0005516">
    <property type="term" value="F:calmodulin binding"/>
    <property type="evidence" value="ECO:0007669"/>
    <property type="project" value="UniProtKB-KW"/>
</dbReference>
<dbReference type="KEGG" id="mtr:25500239"/>
<feature type="transmembrane region" description="Helical" evidence="10">
    <location>
        <begin position="323"/>
        <end position="341"/>
    </location>
</feature>
<feature type="transmembrane region" description="Helical" evidence="10">
    <location>
        <begin position="422"/>
        <end position="443"/>
    </location>
</feature>
<dbReference type="eggNOG" id="KOG0017">
    <property type="taxonomic scope" value="Eukaryota"/>
</dbReference>
<evidence type="ECO:0000313" key="15">
    <source>
        <dbReference type="Proteomes" id="UP000265566"/>
    </source>
</evidence>
<keyword evidence="5 8" id="KW-1133">Transmembrane helix</keyword>
<dbReference type="GO" id="GO:0016020">
    <property type="term" value="C:membrane"/>
    <property type="evidence" value="ECO:0007669"/>
    <property type="project" value="UniProtKB-SubCell"/>
</dbReference>
<keyword evidence="4 8" id="KW-0611">Plant defense</keyword>
<dbReference type="EnsemblPlants" id="KEH18068">
    <property type="protein sequence ID" value="KEH18068"/>
    <property type="gene ID" value="MTR_8g010530"/>
</dbReference>
<feature type="region of interest" description="Disordered" evidence="9">
    <location>
        <begin position="474"/>
        <end position="500"/>
    </location>
</feature>
<keyword evidence="6 8" id="KW-0472">Membrane</keyword>
<feature type="compositionally biased region" description="Polar residues" evidence="9">
    <location>
        <begin position="480"/>
        <end position="497"/>
    </location>
</feature>
<dbReference type="Pfam" id="PF03094">
    <property type="entry name" value="Mlo"/>
    <property type="match status" value="1"/>
</dbReference>
<evidence type="ECO:0000256" key="9">
    <source>
        <dbReference type="SAM" id="MobiDB-lite"/>
    </source>
</evidence>
<dbReference type="PANTHER" id="PTHR31942">
    <property type="entry name" value="MLO-LIKE PROTEIN 1"/>
    <property type="match status" value="1"/>
</dbReference>
<dbReference type="EMBL" id="PSQE01000008">
    <property type="protein sequence ID" value="RHN38885.1"/>
    <property type="molecule type" value="Genomic_DNA"/>
</dbReference>
<dbReference type="AlphaFoldDB" id="G7ZWP9"/>
<name>G7ZWP9_MEDTR</name>
<dbReference type="EMBL" id="CM001224">
    <property type="protein sequence ID" value="KEH18068.1"/>
    <property type="molecule type" value="Genomic_DNA"/>
</dbReference>
<dbReference type="Gramene" id="rna44860">
    <property type="protein sequence ID" value="RHN38885.1"/>
    <property type="gene ID" value="gene44860"/>
</dbReference>
<comment type="similarity">
    <text evidence="2 8">Belongs to the MLO family.</text>
</comment>
<evidence type="ECO:0000256" key="5">
    <source>
        <dbReference type="ARBA" id="ARBA00022989"/>
    </source>
</evidence>
<gene>
    <name evidence="13" type="primary">25500239</name>
    <name evidence="8" type="synonym">MLO</name>
    <name evidence="11" type="ordered locus">MTR_8g010530</name>
    <name evidence="12" type="ORF">MtrunA17_Chr8g0337941</name>
</gene>
<dbReference type="OMA" id="KIHQWKQ"/>
<feature type="transmembrane region" description="Helical" evidence="10">
    <location>
        <begin position="65"/>
        <end position="84"/>
    </location>
</feature>
<evidence type="ECO:0000256" key="2">
    <source>
        <dbReference type="ARBA" id="ARBA00006574"/>
    </source>
</evidence>
<reference evidence="13" key="3">
    <citation type="submission" date="2015-04" db="UniProtKB">
        <authorList>
            <consortium name="EnsemblPlants"/>
        </authorList>
    </citation>
    <scope>IDENTIFICATION</scope>
    <source>
        <strain evidence="13">cv. Jemalong A17</strain>
    </source>
</reference>
<evidence type="ECO:0000256" key="3">
    <source>
        <dbReference type="ARBA" id="ARBA00022692"/>
    </source>
</evidence>
<reference evidence="15" key="4">
    <citation type="journal article" date="2018" name="Nat. Plants">
        <title>Whole-genome landscape of Medicago truncatula symbiotic genes.</title>
        <authorList>
            <person name="Pecrix Y."/>
            <person name="Staton S.E."/>
            <person name="Sallet E."/>
            <person name="Lelandais-Briere C."/>
            <person name="Moreau S."/>
            <person name="Carrere S."/>
            <person name="Blein T."/>
            <person name="Jardinaud M.F."/>
            <person name="Latrasse D."/>
            <person name="Zouine M."/>
            <person name="Zahm M."/>
            <person name="Kreplak J."/>
            <person name="Mayjonade B."/>
            <person name="Satge C."/>
            <person name="Perez M."/>
            <person name="Cauet S."/>
            <person name="Marande W."/>
            <person name="Chantry-Darmon C."/>
            <person name="Lopez-Roques C."/>
            <person name="Bouchez O."/>
            <person name="Berard A."/>
            <person name="Debelle F."/>
            <person name="Munos S."/>
            <person name="Bendahmane A."/>
            <person name="Berges H."/>
            <person name="Niebel A."/>
            <person name="Buitink J."/>
            <person name="Frugier F."/>
            <person name="Benhamed M."/>
            <person name="Crespi M."/>
            <person name="Gouzy J."/>
            <person name="Gamas P."/>
        </authorList>
    </citation>
    <scope>NUCLEOTIDE SEQUENCE [LARGE SCALE GENOMIC DNA]</scope>
    <source>
        <strain evidence="15">cv. Jemalong A17</strain>
    </source>
</reference>
<dbReference type="Proteomes" id="UP000002051">
    <property type="component" value="Chromosome 8"/>
</dbReference>
<dbReference type="GO" id="GO:0006952">
    <property type="term" value="P:defense response"/>
    <property type="evidence" value="ECO:0007669"/>
    <property type="project" value="UniProtKB-KW"/>
</dbReference>
<evidence type="ECO:0000256" key="1">
    <source>
        <dbReference type="ARBA" id="ARBA00004141"/>
    </source>
</evidence>
<sequence length="520" mass="59410">MGHGGGEAEEGRDLQFTPTWVVALVCTVIVAVSFAVERSLHYLGKVLKKKNQKPLFEALQKIKEELMILGFISLFLTVTQNGMIKICVPVEWTIHMLPCSINGDDEVKETKLPSKSHFQTFFSSKDVFGTAKRLLGDDHDHSSKDEEIGYCTAKGKVPLLSVEALHKLHIFIFVLAVVHVTSCVLTIVFGGLNIRRWKRWEDSIVADENNQSQTPERTDTVTHVHQHAFIKDHFTGFGKDSAIMGWLKSFFKQFYGSVTKLDYVTLRLGFIKTHCRGNPKFNFHKYMNRALEDDFKKVVGISWYLWIFVVIFLLLNVNGWHTYFWIAFIPVILLLAVGTKLEHVIIQLAHEVAEKHSAIQGELIVQPSDDHFWFHRPRIVLFLIHLILFQNSFEIAFFFWIWIQYGFNSCIMGQVKFIYPRLVMGVFIQVLCSYSTLPLYAIVTQMGTHFKRSIFDDQVQTRLIGWAQKAKKKGLRGDSNHSVQGSSHNGGSTNIQLGSMFRRGPAPENNAFVPKNDESV</sequence>
<organism evidence="11 14">
    <name type="scientific">Medicago truncatula</name>
    <name type="common">Barrel medic</name>
    <name type="synonym">Medicago tribuloides</name>
    <dbReference type="NCBI Taxonomy" id="3880"/>
    <lineage>
        <taxon>Eukaryota</taxon>
        <taxon>Viridiplantae</taxon>
        <taxon>Streptophyta</taxon>
        <taxon>Embryophyta</taxon>
        <taxon>Tracheophyta</taxon>
        <taxon>Spermatophyta</taxon>
        <taxon>Magnoliopsida</taxon>
        <taxon>eudicotyledons</taxon>
        <taxon>Gunneridae</taxon>
        <taxon>Pentapetalae</taxon>
        <taxon>rosids</taxon>
        <taxon>fabids</taxon>
        <taxon>Fabales</taxon>
        <taxon>Fabaceae</taxon>
        <taxon>Papilionoideae</taxon>
        <taxon>50 kb inversion clade</taxon>
        <taxon>NPAAA clade</taxon>
        <taxon>Hologalegina</taxon>
        <taxon>IRL clade</taxon>
        <taxon>Trifolieae</taxon>
        <taxon>Medicago</taxon>
    </lineage>
</organism>
<evidence type="ECO:0000313" key="12">
    <source>
        <dbReference type="EMBL" id="RHN38885.1"/>
    </source>
</evidence>
<evidence type="ECO:0000256" key="4">
    <source>
        <dbReference type="ARBA" id="ARBA00022821"/>
    </source>
</evidence>
<evidence type="ECO:0000313" key="11">
    <source>
        <dbReference type="EMBL" id="KEH18068.1"/>
    </source>
</evidence>
<evidence type="ECO:0000256" key="8">
    <source>
        <dbReference type="RuleBase" id="RU280816"/>
    </source>
</evidence>
<evidence type="ECO:0000256" key="10">
    <source>
        <dbReference type="SAM" id="Phobius"/>
    </source>
</evidence>
<evidence type="ECO:0000256" key="7">
    <source>
        <dbReference type="ARBA" id="ARBA00023265"/>
    </source>
</evidence>
<protein>
    <recommendedName>
        <fullName evidence="8">MLO-like protein</fullName>
    </recommendedName>
</protein>
<keyword evidence="7 8" id="KW-0568">Pathogenesis-related protein</keyword>
<dbReference type="PaxDb" id="3880-AES83637"/>
<comment type="subcellular location">
    <subcellularLocation>
        <location evidence="1 8">Membrane</location>
        <topology evidence="1 8">Multi-pass membrane protein</topology>
    </subcellularLocation>
</comment>
<evidence type="ECO:0000313" key="14">
    <source>
        <dbReference type="Proteomes" id="UP000002051"/>
    </source>
</evidence>
<keyword evidence="8" id="KW-0112">Calmodulin-binding</keyword>